<dbReference type="OrthoDB" id="9768249at2"/>
<dbReference type="InterPro" id="IPR001029">
    <property type="entry name" value="Flagellin_N"/>
</dbReference>
<comment type="similarity">
    <text evidence="3">Belongs to the bacterial flagellin family.</text>
</comment>
<evidence type="ECO:0000256" key="1">
    <source>
        <dbReference type="ARBA" id="ARBA00004365"/>
    </source>
</evidence>
<dbReference type="Proteomes" id="UP000675920">
    <property type="component" value="Unplaced"/>
</dbReference>
<dbReference type="InterPro" id="IPR001492">
    <property type="entry name" value="Flagellin"/>
</dbReference>
<comment type="subcellular location">
    <subcellularLocation>
        <location evidence="1">Bacterial flagellum</location>
    </subcellularLocation>
    <subcellularLocation>
        <location evidence="2">Secreted</location>
    </subcellularLocation>
</comment>
<keyword evidence="7" id="KW-0969">Cilium</keyword>
<organism evidence="6 7">
    <name type="scientific">Derxia gummosa DSM 723</name>
    <dbReference type="NCBI Taxonomy" id="1121388"/>
    <lineage>
        <taxon>Bacteria</taxon>
        <taxon>Pseudomonadati</taxon>
        <taxon>Pseudomonadota</taxon>
        <taxon>Betaproteobacteria</taxon>
        <taxon>Burkholderiales</taxon>
        <taxon>Alcaligenaceae</taxon>
        <taxon>Derxia</taxon>
    </lineage>
</organism>
<dbReference type="Gene3D" id="1.20.1330.10">
    <property type="entry name" value="f41 fragment of flagellin, N-terminal domain"/>
    <property type="match status" value="2"/>
</dbReference>
<evidence type="ECO:0000256" key="3">
    <source>
        <dbReference type="ARBA" id="ARBA00005709"/>
    </source>
</evidence>
<sequence length="403" mass="42366">MRISTNTLNSVGAIGLARAQSDLYKAQLAFASGKRINSAADDPSGAVRASELTVQKDTNAQYARNIANAKNTMQFTDSVLSNMSDTIQGARESMLQLGNAGLTASDRKQIATALRGKLSELVNLANTQDESGRYIFAGYRDDTRPVQFVGDSASYTGDNGSKSLDLSSSVSTLTNTSGAELFFDVKGGNGVIETQANQTNTGSGRIDAGMITTPTALTSDSYAINFSVVGGVTTYDVIDSTTGNSLVSGAPYAEGSQIAVGPALSVAVSGTPVNGDGFTVGPSQPRDIFTTIRAVADQVDKWGEGSISDSVLNDSLRVGLANLDRGFDRVEQVRNRFGNQLAEIDRQSDINSLRSNDVAGRLSDIVDLDMAAAATQLSQAQTGYEALGKVVSSVQKQNLFNYI</sequence>
<dbReference type="GO" id="GO:0009424">
    <property type="term" value="C:bacterial-type flagellum hook"/>
    <property type="evidence" value="ECO:0007669"/>
    <property type="project" value="InterPro"/>
</dbReference>
<dbReference type="NCBIfam" id="TIGR02550">
    <property type="entry name" value="flagell_flgL"/>
    <property type="match status" value="1"/>
</dbReference>
<gene>
    <name evidence="7" type="primary">flgL</name>
</gene>
<dbReference type="InterPro" id="IPR013384">
    <property type="entry name" value="Flagell_FlgL"/>
</dbReference>
<proteinExistence type="inferred from homology"/>
<dbReference type="RefSeq" id="WP_028312777.1">
    <property type="nucleotide sequence ID" value="NZ_KI519499.1"/>
</dbReference>
<keyword evidence="7" id="KW-0966">Cell projection</keyword>
<evidence type="ECO:0000256" key="2">
    <source>
        <dbReference type="ARBA" id="ARBA00004613"/>
    </source>
</evidence>
<accession>A0A8B6X7L8</accession>
<feature type="domain" description="Flagellin N-terminal" evidence="5">
    <location>
        <begin position="3"/>
        <end position="139"/>
    </location>
</feature>
<evidence type="ECO:0000313" key="7">
    <source>
        <dbReference type="RefSeq" id="WP_028312777.1"/>
    </source>
</evidence>
<keyword evidence="6" id="KW-1185">Reference proteome</keyword>
<dbReference type="GO" id="GO:0005198">
    <property type="term" value="F:structural molecule activity"/>
    <property type="evidence" value="ECO:0007669"/>
    <property type="project" value="InterPro"/>
</dbReference>
<dbReference type="PRINTS" id="PR00207">
    <property type="entry name" value="FLAGELLIN"/>
</dbReference>
<evidence type="ECO:0000259" key="5">
    <source>
        <dbReference type="Pfam" id="PF00669"/>
    </source>
</evidence>
<dbReference type="Pfam" id="PF00669">
    <property type="entry name" value="Flagellin_N"/>
    <property type="match status" value="1"/>
</dbReference>
<name>A0A8B6X7L8_9BURK</name>
<keyword evidence="7" id="KW-0282">Flagellum</keyword>
<dbReference type="PANTHER" id="PTHR42792:SF1">
    <property type="entry name" value="FLAGELLAR HOOK-ASSOCIATED PROTEIN 3"/>
    <property type="match status" value="1"/>
</dbReference>
<dbReference type="AlphaFoldDB" id="A0A8B6X7L8"/>
<evidence type="ECO:0000313" key="6">
    <source>
        <dbReference type="Proteomes" id="UP000675920"/>
    </source>
</evidence>
<reference evidence="7" key="1">
    <citation type="submission" date="2025-08" db="UniProtKB">
        <authorList>
            <consortium name="RefSeq"/>
        </authorList>
    </citation>
    <scope>IDENTIFICATION</scope>
</reference>
<protein>
    <submittedName>
        <fullName evidence="7">Flagellar hook-associated protein FlgL</fullName>
    </submittedName>
</protein>
<evidence type="ECO:0000256" key="4">
    <source>
        <dbReference type="ARBA" id="ARBA00023143"/>
    </source>
</evidence>
<dbReference type="SUPFAM" id="SSF64518">
    <property type="entry name" value="Phase 1 flagellin"/>
    <property type="match status" value="1"/>
</dbReference>
<dbReference type="GO" id="GO:0005576">
    <property type="term" value="C:extracellular region"/>
    <property type="evidence" value="ECO:0007669"/>
    <property type="project" value="UniProtKB-SubCell"/>
</dbReference>
<dbReference type="PANTHER" id="PTHR42792">
    <property type="entry name" value="FLAGELLIN"/>
    <property type="match status" value="1"/>
</dbReference>
<keyword evidence="4" id="KW-0975">Bacterial flagellum</keyword>
<dbReference type="GO" id="GO:0071973">
    <property type="term" value="P:bacterial-type flagellum-dependent cell motility"/>
    <property type="evidence" value="ECO:0007669"/>
    <property type="project" value="InterPro"/>
</dbReference>